<dbReference type="EMBL" id="GBRH01159777">
    <property type="protein sequence ID" value="JAE38119.1"/>
    <property type="molecule type" value="Transcribed_RNA"/>
</dbReference>
<reference evidence="1" key="1">
    <citation type="submission" date="2014-09" db="EMBL/GenBank/DDBJ databases">
        <authorList>
            <person name="Magalhaes I.L.F."/>
            <person name="Oliveira U."/>
            <person name="Santos F.R."/>
            <person name="Vidigal T.H.D.A."/>
            <person name="Brescovit A.D."/>
            <person name="Santos A.J."/>
        </authorList>
    </citation>
    <scope>NUCLEOTIDE SEQUENCE</scope>
    <source>
        <tissue evidence="1">Shoot tissue taken approximately 20 cm above the soil surface</tissue>
    </source>
</reference>
<organism evidence="1">
    <name type="scientific">Arundo donax</name>
    <name type="common">Giant reed</name>
    <name type="synonym">Donax arundinaceus</name>
    <dbReference type="NCBI Taxonomy" id="35708"/>
    <lineage>
        <taxon>Eukaryota</taxon>
        <taxon>Viridiplantae</taxon>
        <taxon>Streptophyta</taxon>
        <taxon>Embryophyta</taxon>
        <taxon>Tracheophyta</taxon>
        <taxon>Spermatophyta</taxon>
        <taxon>Magnoliopsida</taxon>
        <taxon>Liliopsida</taxon>
        <taxon>Poales</taxon>
        <taxon>Poaceae</taxon>
        <taxon>PACMAD clade</taxon>
        <taxon>Arundinoideae</taxon>
        <taxon>Arundineae</taxon>
        <taxon>Arundo</taxon>
    </lineage>
</organism>
<reference evidence="1" key="2">
    <citation type="journal article" date="2015" name="Data Brief">
        <title>Shoot transcriptome of the giant reed, Arundo donax.</title>
        <authorList>
            <person name="Barrero R.A."/>
            <person name="Guerrero F.D."/>
            <person name="Moolhuijzen P."/>
            <person name="Goolsby J.A."/>
            <person name="Tidwell J."/>
            <person name="Bellgard S.E."/>
            <person name="Bellgard M.I."/>
        </authorList>
    </citation>
    <scope>NUCLEOTIDE SEQUENCE</scope>
    <source>
        <tissue evidence="1">Shoot tissue taken approximately 20 cm above the soil surface</tissue>
    </source>
</reference>
<proteinExistence type="predicted"/>
<dbReference type="AlphaFoldDB" id="A0A0A9HQP3"/>
<accession>A0A0A9HQP3</accession>
<evidence type="ECO:0000313" key="1">
    <source>
        <dbReference type="EMBL" id="JAE38119.1"/>
    </source>
</evidence>
<name>A0A0A9HQP3_ARUDO</name>
<protein>
    <submittedName>
        <fullName evidence="1">Uncharacterized protein</fullName>
    </submittedName>
</protein>
<sequence>MHLFFEISPNFILLSPMHNIAATVQQIHCSASLR</sequence>